<comment type="caution">
    <text evidence="1">The sequence shown here is derived from an EMBL/GenBank/DDBJ whole genome shotgun (WGS) entry which is preliminary data.</text>
</comment>
<sequence length="132" mass="14781">MSTHQVKLAKATEDDFKIMWKVFEAFQEIENSGHISELREERLNKVTIGRLLQLGTGGFTRIVMGCETLIDNVCDKNQDYYELTPSLLNAESELDKAHAALEAILKTGELSYDSVAIARTALGLDKYGLNEK</sequence>
<keyword evidence="2" id="KW-1185">Reference proteome</keyword>
<accession>A0ABY0IA62</accession>
<name>A0ABY0IA62_9GAMM</name>
<evidence type="ECO:0000313" key="1">
    <source>
        <dbReference type="EMBL" id="RYU64313.1"/>
    </source>
</evidence>
<evidence type="ECO:0000313" key="2">
    <source>
        <dbReference type="Proteomes" id="UP000294166"/>
    </source>
</evidence>
<proteinExistence type="predicted"/>
<gene>
    <name evidence="1" type="ORF">ERW53_10250</name>
</gene>
<dbReference type="Proteomes" id="UP000294166">
    <property type="component" value="Unassembled WGS sequence"/>
</dbReference>
<dbReference type="RefSeq" id="WP_130066475.1">
    <property type="nucleotide sequence ID" value="NZ_SEZN01000016.1"/>
</dbReference>
<dbReference type="EMBL" id="SEZN01000016">
    <property type="protein sequence ID" value="RYU64313.1"/>
    <property type="molecule type" value="Genomic_DNA"/>
</dbReference>
<reference evidence="1 2" key="1">
    <citation type="submission" date="2019-02" db="EMBL/GenBank/DDBJ databases">
        <title>Genome sequences of Aliivibrio finisterrensis strains from farmed Atlantic salmon.</title>
        <authorList>
            <person name="Bowman J.P."/>
        </authorList>
    </citation>
    <scope>NUCLEOTIDE SEQUENCE [LARGE SCALE GENOMIC DNA]</scope>
    <source>
        <strain evidence="1 2">A21</strain>
    </source>
</reference>
<organism evidence="1 2">
    <name type="scientific">Aliivibrio finisterrensis</name>
    <dbReference type="NCBI Taxonomy" id="511998"/>
    <lineage>
        <taxon>Bacteria</taxon>
        <taxon>Pseudomonadati</taxon>
        <taxon>Pseudomonadota</taxon>
        <taxon>Gammaproteobacteria</taxon>
        <taxon>Vibrionales</taxon>
        <taxon>Vibrionaceae</taxon>
        <taxon>Aliivibrio</taxon>
    </lineage>
</organism>
<protein>
    <submittedName>
        <fullName evidence="1">Uncharacterized protein</fullName>
    </submittedName>
</protein>